<dbReference type="EMBL" id="VCGU01000002">
    <property type="protein sequence ID" value="TRY79200.1"/>
    <property type="molecule type" value="Genomic_DNA"/>
</dbReference>
<feature type="region of interest" description="Disordered" evidence="1">
    <location>
        <begin position="363"/>
        <end position="390"/>
    </location>
</feature>
<gene>
    <name evidence="2" type="ORF">TCAL_01999</name>
</gene>
<accession>A0A553PNG1</accession>
<dbReference type="Proteomes" id="UP000318571">
    <property type="component" value="Chromosome 6"/>
</dbReference>
<dbReference type="AlphaFoldDB" id="A0A553PNG1"/>
<evidence type="ECO:0000313" key="3">
    <source>
        <dbReference type="Proteomes" id="UP000318571"/>
    </source>
</evidence>
<feature type="compositionally biased region" description="Basic and acidic residues" evidence="1">
    <location>
        <begin position="372"/>
        <end position="384"/>
    </location>
</feature>
<name>A0A553PNG1_TIGCA</name>
<evidence type="ECO:0000313" key="2">
    <source>
        <dbReference type="EMBL" id="TRY79200.1"/>
    </source>
</evidence>
<evidence type="ECO:0000256" key="1">
    <source>
        <dbReference type="SAM" id="MobiDB-lite"/>
    </source>
</evidence>
<feature type="region of interest" description="Disordered" evidence="1">
    <location>
        <begin position="1"/>
        <end position="79"/>
    </location>
</feature>
<organism evidence="2 3">
    <name type="scientific">Tigriopus californicus</name>
    <name type="common">Marine copepod</name>
    <dbReference type="NCBI Taxonomy" id="6832"/>
    <lineage>
        <taxon>Eukaryota</taxon>
        <taxon>Metazoa</taxon>
        <taxon>Ecdysozoa</taxon>
        <taxon>Arthropoda</taxon>
        <taxon>Crustacea</taxon>
        <taxon>Multicrustacea</taxon>
        <taxon>Hexanauplia</taxon>
        <taxon>Copepoda</taxon>
        <taxon>Harpacticoida</taxon>
        <taxon>Harpacticidae</taxon>
        <taxon>Tigriopus</taxon>
    </lineage>
</organism>
<sequence>MRALDKWSTQNGSKRQNKVRRKAQGTKKTMSGRSHSQSIHWDDGADEPNYKTTYSSRPHSTFGGQSVERRRASTGNQDEYVPLEWNSTGIDTQFDGYTERPEDFGLGGQPPDIPTMPLDLDTYGTSTSADVFLYESGENEGTQPRRSHSSLSNYKYEDQSQFIRNLGLTNPGEDEDDENEQVIPTFNQQELGDGVSFGEMEMDRQQGLNPGPSSAQIVPRRHQFRPRDTIVLGGTQEMTPSNEIHHQSYTYQRQARQRGPQGLLALEGDMELNRVNNINQLTHQTFAREGIAKPSDHLKLEGDFQRKSTQDDQQRFKYTRTARAQGPQGQIQLDKSLAHAKHSSKNDLVAFTQSARPKRVQGYRDNLSLGDGKQDFGNRKRDNHVANSTGVKPERVRTSMHRDNMKVGEGKLETESSNRLEYRHINLHQVDELRAKPSWYQQPRTSMTITGEVSHG</sequence>
<keyword evidence="3" id="KW-1185">Reference proteome</keyword>
<feature type="compositionally biased region" description="Basic residues" evidence="1">
    <location>
        <begin position="15"/>
        <end position="25"/>
    </location>
</feature>
<feature type="compositionally biased region" description="Polar residues" evidence="1">
    <location>
        <begin position="50"/>
        <end position="64"/>
    </location>
</feature>
<feature type="compositionally biased region" description="Polar residues" evidence="1">
    <location>
        <begin position="26"/>
        <end position="39"/>
    </location>
</feature>
<reference evidence="2 3" key="1">
    <citation type="journal article" date="2018" name="Nat. Ecol. Evol.">
        <title>Genomic signatures of mitonuclear coevolution across populations of Tigriopus californicus.</title>
        <authorList>
            <person name="Barreto F.S."/>
            <person name="Watson E.T."/>
            <person name="Lima T.G."/>
            <person name="Willett C.S."/>
            <person name="Edmands S."/>
            <person name="Li W."/>
            <person name="Burton R.S."/>
        </authorList>
    </citation>
    <scope>NUCLEOTIDE SEQUENCE [LARGE SCALE GENOMIC DNA]</scope>
    <source>
        <strain evidence="2 3">San Diego</strain>
    </source>
</reference>
<comment type="caution">
    <text evidence="2">The sequence shown here is derived from an EMBL/GenBank/DDBJ whole genome shotgun (WGS) entry which is preliminary data.</text>
</comment>
<proteinExistence type="predicted"/>
<protein>
    <submittedName>
        <fullName evidence="2">Uncharacterized protein</fullName>
    </submittedName>
</protein>